<keyword evidence="7" id="KW-1185">Reference proteome</keyword>
<dbReference type="PANTHER" id="PTHR12713">
    <property type="entry name" value="VACUOLAR ATP SYNTHASE SUBUNIT G"/>
    <property type="match status" value="1"/>
</dbReference>
<comment type="caution">
    <text evidence="6">The sequence shown here is derived from an EMBL/GenBank/DDBJ whole genome shotgun (WGS) entry which is preliminary data.</text>
</comment>
<feature type="chain" id="PRO_5044844853" evidence="5">
    <location>
        <begin position="16"/>
        <end position="203"/>
    </location>
</feature>
<organism evidence="6 7">
    <name type="scientific">Cyclostephanos tholiformis</name>
    <dbReference type="NCBI Taxonomy" id="382380"/>
    <lineage>
        <taxon>Eukaryota</taxon>
        <taxon>Sar</taxon>
        <taxon>Stramenopiles</taxon>
        <taxon>Ochrophyta</taxon>
        <taxon>Bacillariophyta</taxon>
        <taxon>Coscinodiscophyceae</taxon>
        <taxon>Thalassiosirophycidae</taxon>
        <taxon>Stephanodiscales</taxon>
        <taxon>Stephanodiscaceae</taxon>
        <taxon>Cyclostephanos</taxon>
    </lineage>
</organism>
<dbReference type="Gene3D" id="1.20.5.2950">
    <property type="match status" value="1"/>
</dbReference>
<dbReference type="Proteomes" id="UP001530377">
    <property type="component" value="Unassembled WGS sequence"/>
</dbReference>
<evidence type="ECO:0000256" key="1">
    <source>
        <dbReference type="ARBA" id="ARBA00010066"/>
    </source>
</evidence>
<dbReference type="PANTHER" id="PTHR12713:SF11">
    <property type="entry name" value="V-TYPE PROTON ATPASE SUBUNIT G"/>
    <property type="match status" value="1"/>
</dbReference>
<evidence type="ECO:0000256" key="5">
    <source>
        <dbReference type="SAM" id="SignalP"/>
    </source>
</evidence>
<evidence type="ECO:0000313" key="6">
    <source>
        <dbReference type="EMBL" id="KAL3807603.1"/>
    </source>
</evidence>
<feature type="non-terminal residue" evidence="6">
    <location>
        <position position="1"/>
    </location>
</feature>
<dbReference type="EMBL" id="JALLPB020000610">
    <property type="protein sequence ID" value="KAL3807603.1"/>
    <property type="molecule type" value="Genomic_DNA"/>
</dbReference>
<dbReference type="Pfam" id="PF03179">
    <property type="entry name" value="V-ATPase_G"/>
    <property type="match status" value="1"/>
</dbReference>
<dbReference type="AlphaFoldDB" id="A0ABD3R498"/>
<keyword evidence="5" id="KW-0732">Signal</keyword>
<evidence type="ECO:0000256" key="2">
    <source>
        <dbReference type="ARBA" id="ARBA00022448"/>
    </source>
</evidence>
<feature type="signal peptide" evidence="5">
    <location>
        <begin position="1"/>
        <end position="15"/>
    </location>
</feature>
<proteinExistence type="inferred from homology"/>
<keyword evidence="3" id="KW-0375">Hydrogen ion transport</keyword>
<reference evidence="6 7" key="1">
    <citation type="submission" date="2024-10" db="EMBL/GenBank/DDBJ databases">
        <title>Updated reference genomes for cyclostephanoid diatoms.</title>
        <authorList>
            <person name="Roberts W.R."/>
            <person name="Alverson A.J."/>
        </authorList>
    </citation>
    <scope>NUCLEOTIDE SEQUENCE [LARGE SCALE GENOMIC DNA]</scope>
    <source>
        <strain evidence="6 7">AJA228-03</strain>
    </source>
</reference>
<comment type="similarity">
    <text evidence="1">Belongs to the V-ATPase G subunit family.</text>
</comment>
<name>A0ABD3R498_9STRA</name>
<evidence type="ECO:0000313" key="7">
    <source>
        <dbReference type="Proteomes" id="UP001530377"/>
    </source>
</evidence>
<keyword evidence="2" id="KW-0813">Transport</keyword>
<accession>A0ABD3R498</accession>
<dbReference type="GO" id="GO:1902600">
    <property type="term" value="P:proton transmembrane transport"/>
    <property type="evidence" value="ECO:0007669"/>
    <property type="project" value="UniProtKB-KW"/>
</dbReference>
<gene>
    <name evidence="6" type="ORF">ACHAXA_006107</name>
</gene>
<protein>
    <submittedName>
        <fullName evidence="6">Uncharacterized protein</fullName>
    </submittedName>
</protein>
<evidence type="ECO:0000256" key="3">
    <source>
        <dbReference type="ARBA" id="ARBA00022781"/>
    </source>
</evidence>
<dbReference type="InterPro" id="IPR005124">
    <property type="entry name" value="V-ATPase_G"/>
</dbReference>
<evidence type="ECO:0000256" key="4">
    <source>
        <dbReference type="ARBA" id="ARBA00023065"/>
    </source>
</evidence>
<sequence length="203" mass="21839">YFIFLIAQLFFCGSYINVHFPRKNNNMNSGSGIAELMAAENRASQIVAEARIGRAGLTGGGALSLIHSPTLQNLPNSTHPPLRPFFRKCRNSMTTSTTRIFARFVTARGDRMKQAQADADALIASYRLEQQAAFDASSAGNGSVGGESSAKLRADTAADILSMQGQFSKNAQAAVDVLLSKCCEVSLDVPTARIRSTQKLYGQ</sequence>
<keyword evidence="4" id="KW-0406">Ion transport</keyword>